<keyword evidence="4" id="KW-1185">Reference proteome</keyword>
<evidence type="ECO:0000256" key="1">
    <source>
        <dbReference type="SAM" id="MobiDB-lite"/>
    </source>
</evidence>
<evidence type="ECO:0000313" key="3">
    <source>
        <dbReference type="EMBL" id="GKT29264.1"/>
    </source>
</evidence>
<feature type="compositionally biased region" description="Acidic residues" evidence="1">
    <location>
        <begin position="366"/>
        <end position="388"/>
    </location>
</feature>
<dbReference type="PANTHER" id="PTHR28245:SF1">
    <property type="entry name" value="ARF3-INTERACTING PROTEIN 1"/>
    <property type="match status" value="1"/>
</dbReference>
<gene>
    <name evidence="3" type="ORF">ADUPG1_014076</name>
</gene>
<feature type="non-terminal residue" evidence="3">
    <location>
        <position position="394"/>
    </location>
</feature>
<dbReference type="PANTHER" id="PTHR28245">
    <property type="entry name" value="ARF3-INTERACTING PROTEIN 1"/>
    <property type="match status" value="1"/>
</dbReference>
<comment type="caution">
    <text evidence="3">The sequence shown here is derived from an EMBL/GenBank/DDBJ whole genome shotgun (WGS) entry which is preliminary data.</text>
</comment>
<evidence type="ECO:0000313" key="4">
    <source>
        <dbReference type="Proteomes" id="UP001057375"/>
    </source>
</evidence>
<accession>A0ABQ5K9M7</accession>
<sequence length="394" mass="44640">MAWYVSVAEFDLEKGPLVTFSYPSAVPNIKEKHLAELMLPDGAHNRTLDWDAFVIPPLKESPISSVHPRLGGDPNVHLPSHMESFICDVHLEKQSLESTKHSSCVSVTSCEPASGDISTDISQCMDNPIECGLCTLSLHYIPKYPIPFITELSSLSLTDTINVCRRICVTVGGYGTILDHSIGLSEKIQYEEEKIEQQSERFDPSLSPVERRKQHIRTSYPYSLVLLTSKDLLRLSFSSKEDKSSFIFHVTRKMRVFHYKETYVRHTHPPSLSPMFGFAVIHSHSDRRAARGATVKSLCVIGPSLYHLSLTQPVLKIYSSRIILAQSDEVRKDVMCEMWRVINAGWNGEGKELRCGWKWLRAHEEEDEEDIADDEMGTEGKEPDDDDLIAYKEE</sequence>
<dbReference type="Proteomes" id="UP001057375">
    <property type="component" value="Unassembled WGS sequence"/>
</dbReference>
<dbReference type="InterPro" id="IPR012860">
    <property type="entry name" value="Afi1_N"/>
</dbReference>
<feature type="domain" description="Arf3-interacting protein 1 N-terminal" evidence="2">
    <location>
        <begin position="4"/>
        <end position="55"/>
    </location>
</feature>
<dbReference type="Pfam" id="PF07792">
    <property type="entry name" value="Afi1"/>
    <property type="match status" value="1"/>
</dbReference>
<protein>
    <recommendedName>
        <fullName evidence="2">Arf3-interacting protein 1 N-terminal domain-containing protein</fullName>
    </recommendedName>
</protein>
<proteinExistence type="predicted"/>
<evidence type="ECO:0000259" key="2">
    <source>
        <dbReference type="Pfam" id="PF07792"/>
    </source>
</evidence>
<dbReference type="EMBL" id="BQXS01013652">
    <property type="protein sequence ID" value="GKT29264.1"/>
    <property type="molecule type" value="Genomic_DNA"/>
</dbReference>
<dbReference type="InterPro" id="IPR052809">
    <property type="entry name" value="Actin_polarity_regulatory"/>
</dbReference>
<reference evidence="3" key="1">
    <citation type="submission" date="2022-03" db="EMBL/GenBank/DDBJ databases">
        <title>Draft genome sequence of Aduncisulcus paluster, a free-living microaerophilic Fornicata.</title>
        <authorList>
            <person name="Yuyama I."/>
            <person name="Kume K."/>
            <person name="Tamura T."/>
            <person name="Inagaki Y."/>
            <person name="Hashimoto T."/>
        </authorList>
    </citation>
    <scope>NUCLEOTIDE SEQUENCE</scope>
    <source>
        <strain evidence="3">NY0171</strain>
    </source>
</reference>
<feature type="region of interest" description="Disordered" evidence="1">
    <location>
        <begin position="366"/>
        <end position="394"/>
    </location>
</feature>
<name>A0ABQ5K9M7_9EUKA</name>
<organism evidence="3 4">
    <name type="scientific">Aduncisulcus paluster</name>
    <dbReference type="NCBI Taxonomy" id="2918883"/>
    <lineage>
        <taxon>Eukaryota</taxon>
        <taxon>Metamonada</taxon>
        <taxon>Carpediemonas-like organisms</taxon>
        <taxon>Aduncisulcus</taxon>
    </lineage>
</organism>